<feature type="domain" description="G-protein coupled receptors family 1 profile" evidence="11">
    <location>
        <begin position="57"/>
        <end position="151"/>
    </location>
</feature>
<dbReference type="GO" id="GO:0005886">
    <property type="term" value="C:plasma membrane"/>
    <property type="evidence" value="ECO:0007669"/>
    <property type="project" value="UniProtKB-SubCell"/>
</dbReference>
<feature type="non-terminal residue" evidence="12">
    <location>
        <position position="151"/>
    </location>
</feature>
<dbReference type="PROSITE" id="PS00237">
    <property type="entry name" value="G_PROTEIN_RECEP_F1_1"/>
    <property type="match status" value="1"/>
</dbReference>
<keyword evidence="13" id="KW-1185">Reference proteome</keyword>
<dbReference type="PANTHER" id="PTHR24249:SF220">
    <property type="entry name" value="TRACE AMINE-ASSOCIATED RECEPTOR 4"/>
    <property type="match status" value="1"/>
</dbReference>
<evidence type="ECO:0000313" key="12">
    <source>
        <dbReference type="EMBL" id="KAF5897690.1"/>
    </source>
</evidence>
<keyword evidence="4 10" id="KW-1133">Transmembrane helix</keyword>
<dbReference type="SUPFAM" id="SSF81321">
    <property type="entry name" value="Family A G protein-coupled receptor-like"/>
    <property type="match status" value="1"/>
</dbReference>
<evidence type="ECO:0000256" key="6">
    <source>
        <dbReference type="ARBA" id="ARBA00023136"/>
    </source>
</evidence>
<dbReference type="InterPro" id="IPR017452">
    <property type="entry name" value="GPCR_Rhodpsn_7TM"/>
</dbReference>
<accession>A0A8J4XDB0</accession>
<gene>
    <name evidence="12" type="ORF">DAT39_012597</name>
</gene>
<dbReference type="Gene3D" id="1.20.1070.10">
    <property type="entry name" value="Rhodopsin 7-helix transmembrane proteins"/>
    <property type="match status" value="1"/>
</dbReference>
<dbReference type="GO" id="GO:0001594">
    <property type="term" value="F:trace-amine receptor activity"/>
    <property type="evidence" value="ECO:0007669"/>
    <property type="project" value="TreeGrafter"/>
</dbReference>
<dbReference type="PRINTS" id="PR00237">
    <property type="entry name" value="GPCRRHODOPSN"/>
</dbReference>
<feature type="transmembrane region" description="Helical" evidence="10">
    <location>
        <begin position="77"/>
        <end position="101"/>
    </location>
</feature>
<keyword evidence="8 9" id="KW-0807">Transducer</keyword>
<keyword evidence="6 10" id="KW-0472">Membrane</keyword>
<evidence type="ECO:0000256" key="1">
    <source>
        <dbReference type="ARBA" id="ARBA00004651"/>
    </source>
</evidence>
<comment type="subcellular location">
    <subcellularLocation>
        <location evidence="1">Cell membrane</location>
        <topology evidence="1">Multi-pass membrane protein</topology>
    </subcellularLocation>
</comment>
<dbReference type="InterPro" id="IPR000276">
    <property type="entry name" value="GPCR_Rhodpsn"/>
</dbReference>
<protein>
    <submittedName>
        <fullName evidence="12">Trace amine-associated receptor 4-like</fullName>
    </submittedName>
</protein>
<dbReference type="EMBL" id="QNUK01000224">
    <property type="protein sequence ID" value="KAF5897690.1"/>
    <property type="molecule type" value="Genomic_DNA"/>
</dbReference>
<feature type="transmembrane region" description="Helical" evidence="10">
    <location>
        <begin position="41"/>
        <end position="65"/>
    </location>
</feature>
<comment type="caution">
    <text evidence="12">The sequence shown here is derived from an EMBL/GenBank/DDBJ whole genome shotgun (WGS) entry which is preliminary data.</text>
</comment>
<evidence type="ECO:0000256" key="5">
    <source>
        <dbReference type="ARBA" id="ARBA00023040"/>
    </source>
</evidence>
<evidence type="ECO:0000256" key="9">
    <source>
        <dbReference type="RuleBase" id="RU000688"/>
    </source>
</evidence>
<evidence type="ECO:0000259" key="11">
    <source>
        <dbReference type="PROSITE" id="PS50262"/>
    </source>
</evidence>
<evidence type="ECO:0000313" key="13">
    <source>
        <dbReference type="Proteomes" id="UP000727407"/>
    </source>
</evidence>
<feature type="transmembrane region" description="Helical" evidence="10">
    <location>
        <begin position="121"/>
        <end position="141"/>
    </location>
</feature>
<dbReference type="PANTHER" id="PTHR24249">
    <property type="entry name" value="HISTAMINE RECEPTOR-RELATED G-PROTEIN COUPLED RECEPTOR"/>
    <property type="match status" value="1"/>
</dbReference>
<evidence type="ECO:0000256" key="7">
    <source>
        <dbReference type="ARBA" id="ARBA00023170"/>
    </source>
</evidence>
<sequence>MEWTENLILNASHAGVDKDLLCFPHEPDSCSRTARFDVIRVAMYILMLPTVLMTVLGNLLVILTILHFKQLRSPTNFIILSLAIVDCLLGSMIMPFSMVRWVEGCWFLGEILCKIHTSLDMTLSIVSILHLCLVSVDRYMAITDPLVYKMK</sequence>
<evidence type="ECO:0000256" key="10">
    <source>
        <dbReference type="SAM" id="Phobius"/>
    </source>
</evidence>
<dbReference type="AlphaFoldDB" id="A0A8J4XDB0"/>
<keyword evidence="5 9" id="KW-0297">G-protein coupled receptor</keyword>
<keyword evidence="3 9" id="KW-0812">Transmembrane</keyword>
<evidence type="ECO:0000256" key="4">
    <source>
        <dbReference type="ARBA" id="ARBA00022989"/>
    </source>
</evidence>
<dbReference type="OrthoDB" id="5959645at2759"/>
<dbReference type="PROSITE" id="PS50262">
    <property type="entry name" value="G_PROTEIN_RECEP_F1_2"/>
    <property type="match status" value="1"/>
</dbReference>
<evidence type="ECO:0000256" key="8">
    <source>
        <dbReference type="ARBA" id="ARBA00023224"/>
    </source>
</evidence>
<evidence type="ECO:0000256" key="2">
    <source>
        <dbReference type="ARBA" id="ARBA00022475"/>
    </source>
</evidence>
<proteinExistence type="inferred from homology"/>
<dbReference type="InterPro" id="IPR050569">
    <property type="entry name" value="TAAR"/>
</dbReference>
<evidence type="ECO:0000256" key="3">
    <source>
        <dbReference type="ARBA" id="ARBA00022692"/>
    </source>
</evidence>
<organism evidence="12 13">
    <name type="scientific">Clarias magur</name>
    <name type="common">Asian catfish</name>
    <name type="synonym">Macropteronotus magur</name>
    <dbReference type="NCBI Taxonomy" id="1594786"/>
    <lineage>
        <taxon>Eukaryota</taxon>
        <taxon>Metazoa</taxon>
        <taxon>Chordata</taxon>
        <taxon>Craniata</taxon>
        <taxon>Vertebrata</taxon>
        <taxon>Euteleostomi</taxon>
        <taxon>Actinopterygii</taxon>
        <taxon>Neopterygii</taxon>
        <taxon>Teleostei</taxon>
        <taxon>Ostariophysi</taxon>
        <taxon>Siluriformes</taxon>
        <taxon>Clariidae</taxon>
        <taxon>Clarias</taxon>
    </lineage>
</organism>
<keyword evidence="7 9" id="KW-0675">Receptor</keyword>
<dbReference type="Proteomes" id="UP000727407">
    <property type="component" value="Unassembled WGS sequence"/>
</dbReference>
<dbReference type="Pfam" id="PF00001">
    <property type="entry name" value="7tm_1"/>
    <property type="match status" value="1"/>
</dbReference>
<keyword evidence="2" id="KW-1003">Cell membrane</keyword>
<name>A0A8J4XDB0_CLAMG</name>
<comment type="similarity">
    <text evidence="9">Belongs to the G-protein coupled receptor 1 family.</text>
</comment>
<reference evidence="12" key="1">
    <citation type="submission" date="2020-07" db="EMBL/GenBank/DDBJ databases">
        <title>Clarias magur genome sequencing, assembly and annotation.</title>
        <authorList>
            <person name="Kushwaha B."/>
            <person name="Kumar R."/>
            <person name="Das P."/>
            <person name="Joshi C.G."/>
            <person name="Kumar D."/>
            <person name="Nagpure N.S."/>
            <person name="Pandey M."/>
            <person name="Agarwal S."/>
            <person name="Srivastava S."/>
            <person name="Singh M."/>
            <person name="Sahoo L."/>
            <person name="Jayasankar P."/>
            <person name="Meher P.K."/>
            <person name="Koringa P.G."/>
            <person name="Iquebal M.A."/>
            <person name="Das S.P."/>
            <person name="Bit A."/>
            <person name="Patnaik S."/>
            <person name="Patel N."/>
            <person name="Shah T.M."/>
            <person name="Hinsu A."/>
            <person name="Jena J.K."/>
        </authorList>
    </citation>
    <scope>NUCLEOTIDE SEQUENCE</scope>
    <source>
        <strain evidence="12">CIFAMagur01</strain>
        <tissue evidence="12">Testis</tissue>
    </source>
</reference>